<dbReference type="InterPro" id="IPR016040">
    <property type="entry name" value="NAD(P)-bd_dom"/>
</dbReference>
<dbReference type="STRING" id="630515.SAMN04489812_0789"/>
<evidence type="ECO:0000313" key="3">
    <source>
        <dbReference type="Proteomes" id="UP000199103"/>
    </source>
</evidence>
<dbReference type="RefSeq" id="WP_091520190.1">
    <property type="nucleotide sequence ID" value="NZ_LT629772.1"/>
</dbReference>
<proteinExistence type="predicted"/>
<dbReference type="SUPFAM" id="SSF51735">
    <property type="entry name" value="NAD(P)-binding Rossmann-fold domains"/>
    <property type="match status" value="1"/>
</dbReference>
<dbReference type="Gene3D" id="3.40.50.720">
    <property type="entry name" value="NAD(P)-binding Rossmann-like Domain"/>
    <property type="match status" value="1"/>
</dbReference>
<sequence length="275" mass="29302">MYLVSGATGNAGREVVRALLDQGAAVRALVRSADTPLPDGVERAVGDLDRPESVRPWLDGVDGIFGLPGYSGTATILAEADRAGVRRLVQLSGVSAGSGDRSNAITRYMIDSEDLARTCGLSWTIVRPSMFASNALSWRDQLRQGDVVTAAFGAVATAVIDPADIGAVVAAALTDDRHAGRTYRISGPEATRPADRVAVLGEVLGRDLRFVAQPDDVARREMAATMPKPYVDAFFDFYVDGSLDESPVLPTVAEITGRQPHSFRDWAVRNAGRFG</sequence>
<accession>A0A1H1P6S5</accession>
<dbReference type="PANTHER" id="PTHR43162:SF1">
    <property type="entry name" value="PRESTALK A DIFFERENTIATION PROTEIN A"/>
    <property type="match status" value="1"/>
</dbReference>
<organism evidence="2 3">
    <name type="scientific">Microlunatus soli</name>
    <dbReference type="NCBI Taxonomy" id="630515"/>
    <lineage>
        <taxon>Bacteria</taxon>
        <taxon>Bacillati</taxon>
        <taxon>Actinomycetota</taxon>
        <taxon>Actinomycetes</taxon>
        <taxon>Propionibacteriales</taxon>
        <taxon>Propionibacteriaceae</taxon>
        <taxon>Microlunatus</taxon>
    </lineage>
</organism>
<dbReference type="EMBL" id="LT629772">
    <property type="protein sequence ID" value="SDS06978.1"/>
    <property type="molecule type" value="Genomic_DNA"/>
</dbReference>
<dbReference type="OrthoDB" id="116343at2"/>
<dbReference type="AlphaFoldDB" id="A0A1H1P6S5"/>
<gene>
    <name evidence="2" type="ORF">SAMN04489812_0789</name>
</gene>
<dbReference type="InterPro" id="IPR036291">
    <property type="entry name" value="NAD(P)-bd_dom_sf"/>
</dbReference>
<protein>
    <submittedName>
        <fullName evidence="2">Uncharacterized conserved protein YbjT, contains NAD(P)-binding and DUF2867 domains</fullName>
    </submittedName>
</protein>
<dbReference type="Proteomes" id="UP000199103">
    <property type="component" value="Chromosome I"/>
</dbReference>
<dbReference type="Pfam" id="PF13460">
    <property type="entry name" value="NAD_binding_10"/>
    <property type="match status" value="1"/>
</dbReference>
<dbReference type="InterPro" id="IPR051604">
    <property type="entry name" value="Ergot_Alk_Oxidoreductase"/>
</dbReference>
<evidence type="ECO:0000313" key="2">
    <source>
        <dbReference type="EMBL" id="SDS06978.1"/>
    </source>
</evidence>
<reference evidence="2 3" key="1">
    <citation type="submission" date="2016-10" db="EMBL/GenBank/DDBJ databases">
        <authorList>
            <person name="de Groot N.N."/>
        </authorList>
    </citation>
    <scope>NUCLEOTIDE SEQUENCE [LARGE SCALE GENOMIC DNA]</scope>
    <source>
        <strain evidence="2 3">DSM 21800</strain>
    </source>
</reference>
<feature type="domain" description="NAD(P)-binding" evidence="1">
    <location>
        <begin position="6"/>
        <end position="175"/>
    </location>
</feature>
<dbReference type="PANTHER" id="PTHR43162">
    <property type="match status" value="1"/>
</dbReference>
<evidence type="ECO:0000259" key="1">
    <source>
        <dbReference type="Pfam" id="PF13460"/>
    </source>
</evidence>
<keyword evidence="3" id="KW-1185">Reference proteome</keyword>
<name>A0A1H1P6S5_9ACTN</name>